<evidence type="ECO:0000256" key="1">
    <source>
        <dbReference type="SAM" id="MobiDB-lite"/>
    </source>
</evidence>
<dbReference type="Pfam" id="PF05787">
    <property type="entry name" value="PhoX"/>
    <property type="match status" value="1"/>
</dbReference>
<name>A0A919JV20_9ACTN</name>
<keyword evidence="3" id="KW-1185">Reference proteome</keyword>
<evidence type="ECO:0000313" key="3">
    <source>
        <dbReference type="Proteomes" id="UP000636960"/>
    </source>
</evidence>
<feature type="region of interest" description="Disordered" evidence="1">
    <location>
        <begin position="80"/>
        <end position="103"/>
    </location>
</feature>
<dbReference type="InterPro" id="IPR008557">
    <property type="entry name" value="PhoX"/>
</dbReference>
<dbReference type="Proteomes" id="UP000636960">
    <property type="component" value="Unassembled WGS sequence"/>
</dbReference>
<protein>
    <recommendedName>
        <fullName evidence="4">Phosphatase</fullName>
    </recommendedName>
</protein>
<dbReference type="EMBL" id="BOMV01000011">
    <property type="protein sequence ID" value="GIE94150.1"/>
    <property type="molecule type" value="Genomic_DNA"/>
</dbReference>
<sequence length="699" mass="74389">MPEIGRRLLPVLGHSGGGRDAMTCRYRCGNACDHPVPNRSENPYLGDVVNASMSRRGVMRAGAAGALVLGLSGTVTASAGPALADQKPGKPGQPATPGKAGPLKFKPIPPNTLDNLVIPNGYDHSIVMRWGDPVVPGAPEFDLAKQSAAAQAQQFGYNNDFVGVLPFGDGDRALLVVNHEYTNENLMFPGYTSLDALTVEQIRISMAAHGMSVVEIERVGRTGEWRPAGGHRLRYNKRITGSTTPFRFTGPAAGSALLRTAADPKGTTPIGTLNNCAGGVTPWGTVLSGEENFNQYFVGGDQAPEALKPSLARYGITTTARYPSDSRKWERAQERFDLAKHPNEAHRFGWIVEVDPFDPDAPPRKHTALGRFKHEGANVIVARNGRVVAYMGDDERFDYLYKFVSDKKYLPGDSAVARRHNLTLLESGTLYAAKVTGDSPAAEIDGTGKLPADGAFDGSGTWIKLVSGNTSYVPGMTAAEVLTFTRLAGDKVGATKMDRPEDVQPSLKTGKIYAAMTNNTNRGVGTYPGVDEANPRPANKHGQIFEIVEDRGDHTGTSFTWSLPIVCGDPADASTYFGGYDKTAVSPISCPDNVAFDSAGNLWISTDGNALGSNDGLFATAIEGSERGHLKQFLTVPRGAETCGPFITGDDRSVFVAVQHPGEITGASVDNPASTWPDGDYAKPAVVVTWRLDGGPIGS</sequence>
<comment type="caution">
    <text evidence="2">The sequence shown here is derived from an EMBL/GenBank/DDBJ whole genome shotgun (WGS) entry which is preliminary data.</text>
</comment>
<dbReference type="PROSITE" id="PS51318">
    <property type="entry name" value="TAT"/>
    <property type="match status" value="1"/>
</dbReference>
<dbReference type="PANTHER" id="PTHR35399">
    <property type="entry name" value="SLR8030 PROTEIN"/>
    <property type="match status" value="1"/>
</dbReference>
<gene>
    <name evidence="2" type="ORF">Ari01nite_16150</name>
</gene>
<dbReference type="InterPro" id="IPR006311">
    <property type="entry name" value="TAT_signal"/>
</dbReference>
<dbReference type="AlphaFoldDB" id="A0A919JV20"/>
<dbReference type="RefSeq" id="WP_203780476.1">
    <property type="nucleotide sequence ID" value="NZ_BOMV01000011.1"/>
</dbReference>
<reference evidence="2" key="1">
    <citation type="submission" date="2021-01" db="EMBL/GenBank/DDBJ databases">
        <title>Whole genome shotgun sequence of Actinoplanes rishiriensis NBRC 108556.</title>
        <authorList>
            <person name="Komaki H."/>
            <person name="Tamura T."/>
        </authorList>
    </citation>
    <scope>NUCLEOTIDE SEQUENCE</scope>
    <source>
        <strain evidence="2">NBRC 108556</strain>
    </source>
</reference>
<dbReference type="SUPFAM" id="SSF63829">
    <property type="entry name" value="Calcium-dependent phosphotriesterase"/>
    <property type="match status" value="1"/>
</dbReference>
<evidence type="ECO:0008006" key="4">
    <source>
        <dbReference type="Google" id="ProtNLM"/>
    </source>
</evidence>
<accession>A0A919JV20</accession>
<dbReference type="PANTHER" id="PTHR35399:SF2">
    <property type="entry name" value="DUF839 DOMAIN-CONTAINING PROTEIN"/>
    <property type="match status" value="1"/>
</dbReference>
<evidence type="ECO:0000313" key="2">
    <source>
        <dbReference type="EMBL" id="GIE94150.1"/>
    </source>
</evidence>
<organism evidence="2 3">
    <name type="scientific">Paractinoplanes rishiriensis</name>
    <dbReference type="NCBI Taxonomy" id="1050105"/>
    <lineage>
        <taxon>Bacteria</taxon>
        <taxon>Bacillati</taxon>
        <taxon>Actinomycetota</taxon>
        <taxon>Actinomycetes</taxon>
        <taxon>Micromonosporales</taxon>
        <taxon>Micromonosporaceae</taxon>
        <taxon>Paractinoplanes</taxon>
    </lineage>
</organism>
<proteinExistence type="predicted"/>